<keyword evidence="2" id="KW-1185">Reference proteome</keyword>
<name>A0A239P2Q1_9ACTN</name>
<reference evidence="1 2" key="1">
    <citation type="submission" date="2017-06" db="EMBL/GenBank/DDBJ databases">
        <authorList>
            <person name="Kim H.J."/>
            <person name="Triplett B.A."/>
        </authorList>
    </citation>
    <scope>NUCLEOTIDE SEQUENCE [LARGE SCALE GENOMIC DNA]</scope>
    <source>
        <strain evidence="1 2">DSM 44715</strain>
    </source>
</reference>
<evidence type="ECO:0000313" key="1">
    <source>
        <dbReference type="EMBL" id="SNT61003.1"/>
    </source>
</evidence>
<organism evidence="1 2">
    <name type="scientific">Actinomadura meyerae</name>
    <dbReference type="NCBI Taxonomy" id="240840"/>
    <lineage>
        <taxon>Bacteria</taxon>
        <taxon>Bacillati</taxon>
        <taxon>Actinomycetota</taxon>
        <taxon>Actinomycetes</taxon>
        <taxon>Streptosporangiales</taxon>
        <taxon>Thermomonosporaceae</taxon>
        <taxon>Actinomadura</taxon>
    </lineage>
</organism>
<proteinExistence type="predicted"/>
<sequence>MPDRGHSLTIDHAWPEGAQTTLDFVERDA</sequence>
<accession>A0A239P2Q1</accession>
<dbReference type="AlphaFoldDB" id="A0A239P2Q1"/>
<evidence type="ECO:0000313" key="2">
    <source>
        <dbReference type="Proteomes" id="UP000198318"/>
    </source>
</evidence>
<dbReference type="Proteomes" id="UP000198318">
    <property type="component" value="Unassembled WGS sequence"/>
</dbReference>
<dbReference type="EMBL" id="FZOR01000061">
    <property type="protein sequence ID" value="SNT61003.1"/>
    <property type="molecule type" value="Genomic_DNA"/>
</dbReference>
<protein>
    <submittedName>
        <fullName evidence="1">Uncharacterized protein</fullName>
    </submittedName>
</protein>
<gene>
    <name evidence="1" type="ORF">SAMN05443665_106111</name>
</gene>